<organism evidence="4 5">
    <name type="scientific">Oleoguttula mirabilis</name>
    <dbReference type="NCBI Taxonomy" id="1507867"/>
    <lineage>
        <taxon>Eukaryota</taxon>
        <taxon>Fungi</taxon>
        <taxon>Dikarya</taxon>
        <taxon>Ascomycota</taxon>
        <taxon>Pezizomycotina</taxon>
        <taxon>Dothideomycetes</taxon>
        <taxon>Dothideomycetidae</taxon>
        <taxon>Mycosphaerellales</taxon>
        <taxon>Teratosphaeriaceae</taxon>
        <taxon>Oleoguttula</taxon>
    </lineage>
</organism>
<reference evidence="4 5" key="1">
    <citation type="submission" date="2021-11" db="EMBL/GenBank/DDBJ databases">
        <title>Black yeast isolated from Biological Soil Crust.</title>
        <authorList>
            <person name="Kurbessoian T."/>
        </authorList>
    </citation>
    <scope>NUCLEOTIDE SEQUENCE [LARGE SCALE GENOMIC DNA]</scope>
    <source>
        <strain evidence="4 5">CCFEE 5522</strain>
    </source>
</reference>
<evidence type="ECO:0000313" key="5">
    <source>
        <dbReference type="Proteomes" id="UP001324427"/>
    </source>
</evidence>
<proteinExistence type="predicted"/>
<dbReference type="Pfam" id="PF00550">
    <property type="entry name" value="PP-binding"/>
    <property type="match status" value="1"/>
</dbReference>
<dbReference type="InterPro" id="IPR006162">
    <property type="entry name" value="Ppantetheine_attach_site"/>
</dbReference>
<dbReference type="InterPro" id="IPR000873">
    <property type="entry name" value="AMP-dep_synth/lig_dom"/>
</dbReference>
<dbReference type="PANTHER" id="PTHR43439:SF2">
    <property type="entry name" value="ENZYME, PUTATIVE (JCVI)-RELATED"/>
    <property type="match status" value="1"/>
</dbReference>
<dbReference type="SUPFAM" id="SSF56801">
    <property type="entry name" value="Acetyl-CoA synthetase-like"/>
    <property type="match status" value="1"/>
</dbReference>
<comment type="caution">
    <text evidence="4">The sequence shown here is derived from an EMBL/GenBank/DDBJ whole genome shotgun (WGS) entry which is preliminary data.</text>
</comment>
<dbReference type="InterPro" id="IPR009081">
    <property type="entry name" value="PP-bd_ACP"/>
</dbReference>
<protein>
    <recommendedName>
        <fullName evidence="3">Carrier domain-containing protein</fullName>
    </recommendedName>
</protein>
<dbReference type="PROSITE" id="PS50075">
    <property type="entry name" value="CARRIER"/>
    <property type="match status" value="1"/>
</dbReference>
<dbReference type="SUPFAM" id="SSF47336">
    <property type="entry name" value="ACP-like"/>
    <property type="match status" value="1"/>
</dbReference>
<evidence type="ECO:0000256" key="1">
    <source>
        <dbReference type="ARBA" id="ARBA00022450"/>
    </source>
</evidence>
<evidence type="ECO:0000259" key="3">
    <source>
        <dbReference type="PROSITE" id="PS50075"/>
    </source>
</evidence>
<dbReference type="PANTHER" id="PTHR43439">
    <property type="entry name" value="PHENYLACETATE-COENZYME A LIGASE"/>
    <property type="match status" value="1"/>
</dbReference>
<evidence type="ECO:0000313" key="4">
    <source>
        <dbReference type="EMBL" id="KAK4547545.1"/>
    </source>
</evidence>
<dbReference type="Proteomes" id="UP001324427">
    <property type="component" value="Unassembled WGS sequence"/>
</dbReference>
<dbReference type="AlphaFoldDB" id="A0AAV9JR98"/>
<feature type="domain" description="Carrier" evidence="3">
    <location>
        <begin position="529"/>
        <end position="613"/>
    </location>
</feature>
<keyword evidence="5" id="KW-1185">Reference proteome</keyword>
<dbReference type="InterPro" id="IPR042099">
    <property type="entry name" value="ANL_N_sf"/>
</dbReference>
<gene>
    <name evidence="4" type="ORF">LTR36_000502</name>
</gene>
<dbReference type="Pfam" id="PF23562">
    <property type="entry name" value="AMP-binding_C_3"/>
    <property type="match status" value="1"/>
</dbReference>
<accession>A0AAV9JR98</accession>
<name>A0AAV9JR98_9PEZI</name>
<dbReference type="Gene3D" id="3.40.50.12780">
    <property type="entry name" value="N-terminal domain of ligase-like"/>
    <property type="match status" value="1"/>
</dbReference>
<keyword evidence="1" id="KW-0596">Phosphopantetheine</keyword>
<dbReference type="PROSITE" id="PS00012">
    <property type="entry name" value="PHOSPHOPANTETHEINE"/>
    <property type="match status" value="1"/>
</dbReference>
<dbReference type="InterPro" id="IPR036736">
    <property type="entry name" value="ACP-like_sf"/>
</dbReference>
<dbReference type="Pfam" id="PF00501">
    <property type="entry name" value="AMP-binding"/>
    <property type="match status" value="1"/>
</dbReference>
<dbReference type="Gene3D" id="1.10.1200.10">
    <property type="entry name" value="ACP-like"/>
    <property type="match status" value="1"/>
</dbReference>
<dbReference type="InterPro" id="IPR051414">
    <property type="entry name" value="Adenylate-forming_Reductase"/>
</dbReference>
<dbReference type="EMBL" id="JAVFHQ010000010">
    <property type="protein sequence ID" value="KAK4547545.1"/>
    <property type="molecule type" value="Genomic_DNA"/>
</dbReference>
<evidence type="ECO:0000256" key="2">
    <source>
        <dbReference type="ARBA" id="ARBA00022553"/>
    </source>
</evidence>
<sequence length="648" mass="70630">MSPDAAWISVPKTNDPAEGFEDISYGRLANAVNRAAAWLRTILGEDGSRVAAYLGPSDARYPVLILGATKAGYRLLLLSPHNTVETQLLLLAEGKCSHFLCAPESQATVGKVLSAGQDLNTHTQGPVVVPGISEIFSKTVVETVPYDKIFDEERRNPFVTLHTSGTTGTPKLVSLPHGYYAFEDLSRTPLFTDGHDVITSAPFEPGTRFFGPSPLWHAGGIFFGLLKPLLNELTTVLPPANVPITVDIVHSCLVHGRADATNLSPSLITDLISEPSYHAALQLLKAIISGSGPLSQISGDKLLRINENSYHFFGLTETDLMPLLKLVDPLRDWPYQHFHPLSGATFQPVTHGLHELIIKRVEGVPQPCFEIHPSIEVFHTGDLFVQHPTKAYLWKHEGRLDDVVALSSGHKINPTTFEARVASLPSVSGALVIGQGRRQTALLVELLDHDISEETLQQLWSSVDSANSMLPSYGRIARSLFGIASQAFERTPKGSVQRRETEAKLRNQILSMYSAAEGSSNVSAPLLIGDSAEDARKLVHEVHATILGDQTHPDADVFDSGMDSLKVAQVLRLLSDAIMQADGRLNPRAVVTPSLLYQNRTIARISEALHDHRSRTKSTISQPVTGLHTHEKLLEKHLSRLTSGGSHT</sequence>
<keyword evidence="2" id="KW-0597">Phosphoprotein</keyword>